<evidence type="ECO:0000313" key="2">
    <source>
        <dbReference type="EMBL" id="OGC51537.1"/>
    </source>
</evidence>
<dbReference type="EMBL" id="MEVH01000020">
    <property type="protein sequence ID" value="OGC51537.1"/>
    <property type="molecule type" value="Genomic_DNA"/>
</dbReference>
<sequence length="114" mass="13860">MLSRNDKPNREYARRIIENAVEALAGVHGLSYNRIAVRNQKTRLGSCSSKKNLNFNWQIVKFPEEHMKYVIKHELAHLVHQNHSKHFWDYVMMLDPDFKIHRRWIKENYRKFIK</sequence>
<evidence type="ECO:0000313" key="3">
    <source>
        <dbReference type="Proteomes" id="UP000178771"/>
    </source>
</evidence>
<dbReference type="Pfam" id="PF01863">
    <property type="entry name" value="YgjP-like"/>
    <property type="match status" value="1"/>
</dbReference>
<dbReference type="PANTHER" id="PTHR30399">
    <property type="entry name" value="UNCHARACTERIZED PROTEIN YGJP"/>
    <property type="match status" value="1"/>
</dbReference>
<proteinExistence type="predicted"/>
<name>A0A1F4V2X3_UNCKA</name>
<evidence type="ECO:0000259" key="1">
    <source>
        <dbReference type="Pfam" id="PF01863"/>
    </source>
</evidence>
<dbReference type="STRING" id="1802624.A2982_02935"/>
<dbReference type="Gene3D" id="3.30.2010.10">
    <property type="entry name" value="Metalloproteases ('zincins'), catalytic domain"/>
    <property type="match status" value="1"/>
</dbReference>
<dbReference type="InterPro" id="IPR002725">
    <property type="entry name" value="YgjP-like_metallopeptidase"/>
</dbReference>
<organism evidence="2 3">
    <name type="scientific">candidate division WWE3 bacterium RIFCSPLOWO2_01_FULL_39_13</name>
    <dbReference type="NCBI Taxonomy" id="1802624"/>
    <lineage>
        <taxon>Bacteria</taxon>
        <taxon>Katanobacteria</taxon>
    </lineage>
</organism>
<comment type="caution">
    <text evidence="2">The sequence shown here is derived from an EMBL/GenBank/DDBJ whole genome shotgun (WGS) entry which is preliminary data.</text>
</comment>
<dbReference type="AlphaFoldDB" id="A0A1F4V2X3"/>
<protein>
    <recommendedName>
        <fullName evidence="1">YgjP-like metallopeptidase domain-containing protein</fullName>
    </recommendedName>
</protein>
<feature type="domain" description="YgjP-like metallopeptidase" evidence="1">
    <location>
        <begin position="9"/>
        <end position="107"/>
    </location>
</feature>
<gene>
    <name evidence="2" type="ORF">A2982_02935</name>
</gene>
<dbReference type="PANTHER" id="PTHR30399:SF1">
    <property type="entry name" value="UTP PYROPHOSPHATASE"/>
    <property type="match status" value="1"/>
</dbReference>
<dbReference type="CDD" id="cd07344">
    <property type="entry name" value="M48_yhfN_like"/>
    <property type="match status" value="1"/>
</dbReference>
<dbReference type="InterPro" id="IPR053136">
    <property type="entry name" value="UTP_pyrophosphatase-like"/>
</dbReference>
<accession>A0A1F4V2X3</accession>
<dbReference type="Proteomes" id="UP000178771">
    <property type="component" value="Unassembled WGS sequence"/>
</dbReference>
<reference evidence="2 3" key="1">
    <citation type="journal article" date="2016" name="Nat. Commun.">
        <title>Thousands of microbial genomes shed light on interconnected biogeochemical processes in an aquifer system.</title>
        <authorList>
            <person name="Anantharaman K."/>
            <person name="Brown C.T."/>
            <person name="Hug L.A."/>
            <person name="Sharon I."/>
            <person name="Castelle C.J."/>
            <person name="Probst A.J."/>
            <person name="Thomas B.C."/>
            <person name="Singh A."/>
            <person name="Wilkins M.J."/>
            <person name="Karaoz U."/>
            <person name="Brodie E.L."/>
            <person name="Williams K.H."/>
            <person name="Hubbard S.S."/>
            <person name="Banfield J.F."/>
        </authorList>
    </citation>
    <scope>NUCLEOTIDE SEQUENCE [LARGE SCALE GENOMIC DNA]</scope>
</reference>